<dbReference type="SUPFAM" id="SSF57610">
    <property type="entry name" value="Thyroglobulin type-1 domain"/>
    <property type="match status" value="1"/>
</dbReference>
<sequence length="315" mass="35226">MAPLHVLGFGLLLVAATMTVAAAQQECVCENYKYSTECSLNPSGECQCISIGTQNSVVCSTLASKCLVMKAEMTNSKSGRRKKPEGALQNNDGLYDPECDEQGLFKAKQCNGTATCWCVNTAGVRRTDKGTEITCSERVRTYWIIIELKHKTREKPYDVRSLQLALKDMLTTRYLLDSNYIESILFSMNLFLLMIVSVLILLSMGDRLIVLFIYFFVVKLKSESLFHPSKQMDLKVNGEPLDLDPGQTLIYYVDEKAPEFSMQGLKAGVIAIIVVVTLAIIAGIVVLVISRKKRMAKYEKAEIKEMGEMHREFNA</sequence>
<dbReference type="AlphaFoldDB" id="H0XD73"/>
<dbReference type="InterPro" id="IPR049420">
    <property type="entry name" value="EPCAM-Trop-2_C"/>
</dbReference>
<dbReference type="HOGENOM" id="CLU_075326_0_0_1"/>
<keyword evidence="12 19" id="KW-0472">Membrane</keyword>
<dbReference type="Proteomes" id="UP000005225">
    <property type="component" value="Unassembled WGS sequence"/>
</dbReference>
<dbReference type="Pfam" id="PF00086">
    <property type="entry name" value="Thyroglobulin_1"/>
    <property type="match status" value="1"/>
</dbReference>
<comment type="subunit">
    <text evidence="17">Monomer. Interacts with phosphorylated CLDN7.</text>
</comment>
<keyword evidence="8 20" id="KW-0732">Signal</keyword>
<organism evidence="22 23">
    <name type="scientific">Otolemur garnettii</name>
    <name type="common">Small-eared galago</name>
    <name type="synonym">Garnett's greater bushbaby</name>
    <dbReference type="NCBI Taxonomy" id="30611"/>
    <lineage>
        <taxon>Eukaryota</taxon>
        <taxon>Metazoa</taxon>
        <taxon>Chordata</taxon>
        <taxon>Craniata</taxon>
        <taxon>Vertebrata</taxon>
        <taxon>Euteleostomi</taxon>
        <taxon>Mammalia</taxon>
        <taxon>Eutheria</taxon>
        <taxon>Euarchontoglires</taxon>
        <taxon>Primates</taxon>
        <taxon>Strepsirrhini</taxon>
        <taxon>Lorisiformes</taxon>
        <taxon>Galagidae</taxon>
        <taxon>Otolemur</taxon>
    </lineage>
</organism>
<feature type="chain" id="PRO_5003545480" description="Epithelial cell adhesion molecule" evidence="20">
    <location>
        <begin position="24"/>
        <end position="315"/>
    </location>
</feature>
<dbReference type="GO" id="GO:0016328">
    <property type="term" value="C:lateral plasma membrane"/>
    <property type="evidence" value="ECO:0007669"/>
    <property type="project" value="UniProtKB-SubCell"/>
</dbReference>
<reference evidence="22" key="2">
    <citation type="submission" date="2025-08" db="UniProtKB">
        <authorList>
            <consortium name="Ensembl"/>
        </authorList>
    </citation>
    <scope>IDENTIFICATION</scope>
</reference>
<evidence type="ECO:0000256" key="2">
    <source>
        <dbReference type="ARBA" id="ARBA00004591"/>
    </source>
</evidence>
<dbReference type="eggNOG" id="ENOG502QVSU">
    <property type="taxonomic scope" value="Eukaryota"/>
</dbReference>
<dbReference type="Pfam" id="PF18635">
    <property type="entry name" value="EpCAM_N"/>
    <property type="match status" value="1"/>
</dbReference>
<dbReference type="GeneTree" id="ENSGT00390000018245"/>
<dbReference type="GO" id="GO:0098641">
    <property type="term" value="F:cadherin binding involved in cell-cell adhesion"/>
    <property type="evidence" value="ECO:0007669"/>
    <property type="project" value="TreeGrafter"/>
</dbReference>
<dbReference type="InterPro" id="IPR036857">
    <property type="entry name" value="Thyroglobulin_1_sf"/>
</dbReference>
<dbReference type="FunCoup" id="H0XD73">
    <property type="interactions" value="309"/>
</dbReference>
<evidence type="ECO:0000256" key="17">
    <source>
        <dbReference type="ARBA" id="ARBA00046807"/>
    </source>
</evidence>
<dbReference type="InParanoid" id="H0XD73"/>
<feature type="signal peptide" evidence="20">
    <location>
        <begin position="1"/>
        <end position="23"/>
    </location>
</feature>
<keyword evidence="6" id="KW-1003">Cell membrane</keyword>
<evidence type="ECO:0000256" key="11">
    <source>
        <dbReference type="ARBA" id="ARBA00022989"/>
    </source>
</evidence>
<dbReference type="EMBL" id="AAQR03051554">
    <property type="status" value="NOT_ANNOTATED_CDS"/>
    <property type="molecule type" value="Genomic_DNA"/>
</dbReference>
<comment type="caution">
    <text evidence="18">Lacks conserved residue(s) required for the propagation of feature annotation.</text>
</comment>
<evidence type="ECO:0000256" key="4">
    <source>
        <dbReference type="ARBA" id="ARBA00015562"/>
    </source>
</evidence>
<evidence type="ECO:0000256" key="14">
    <source>
        <dbReference type="ARBA" id="ARBA00023180"/>
    </source>
</evidence>
<dbReference type="PROSITE" id="PS51162">
    <property type="entry name" value="THYROGLOBULIN_1_2"/>
    <property type="match status" value="1"/>
</dbReference>
<comment type="similarity">
    <text evidence="3">Belongs to the EPCAM family.</text>
</comment>
<feature type="domain" description="Thyroglobulin type-1" evidence="21">
    <location>
        <begin position="63"/>
        <end position="135"/>
    </location>
</feature>
<evidence type="ECO:0000256" key="15">
    <source>
        <dbReference type="ARBA" id="ARBA00024978"/>
    </source>
</evidence>
<dbReference type="InterPro" id="IPR043406">
    <property type="entry name" value="EPCAM/Trop-2"/>
</dbReference>
<dbReference type="Pfam" id="PF21283">
    <property type="entry name" value="EPCAM-Trop-2_C"/>
    <property type="match status" value="1"/>
</dbReference>
<evidence type="ECO:0000256" key="9">
    <source>
        <dbReference type="ARBA" id="ARBA00022737"/>
    </source>
</evidence>
<proteinExistence type="inferred from homology"/>
<dbReference type="PROSITE" id="PS00484">
    <property type="entry name" value="THYROGLOBULIN_1_1"/>
    <property type="match status" value="1"/>
</dbReference>
<dbReference type="STRING" id="30611.ENSOGAP00000013803"/>
<dbReference type="CDD" id="cd00191">
    <property type="entry name" value="TY"/>
    <property type="match status" value="1"/>
</dbReference>
<evidence type="ECO:0000256" key="16">
    <source>
        <dbReference type="ARBA" id="ARBA00031829"/>
    </source>
</evidence>
<dbReference type="Gene3D" id="4.10.800.10">
    <property type="entry name" value="Thyroglobulin type-1"/>
    <property type="match status" value="1"/>
</dbReference>
<dbReference type="PANTHER" id="PTHR14168">
    <property type="entry name" value="TUMOR-ASSOCIATED CALCIUM SIGNAL TRANSDUCER"/>
    <property type="match status" value="1"/>
</dbReference>
<dbReference type="SMART" id="SM00211">
    <property type="entry name" value="TY"/>
    <property type="match status" value="1"/>
</dbReference>
<evidence type="ECO:0000256" key="19">
    <source>
        <dbReference type="SAM" id="Phobius"/>
    </source>
</evidence>
<comment type="subcellular location">
    <subcellularLocation>
        <location evidence="1">Cell junction</location>
        <location evidence="1">Tight junction</location>
    </subcellularLocation>
    <subcellularLocation>
        <location evidence="2">Lateral cell membrane</location>
        <topology evidence="2">Single-pass type I membrane protein</topology>
    </subcellularLocation>
</comment>
<evidence type="ECO:0000256" key="12">
    <source>
        <dbReference type="ARBA" id="ARBA00023136"/>
    </source>
</evidence>
<keyword evidence="9" id="KW-0677">Repeat</keyword>
<dbReference type="OMA" id="CQCKSIG"/>
<evidence type="ECO:0000256" key="1">
    <source>
        <dbReference type="ARBA" id="ARBA00004435"/>
    </source>
</evidence>
<name>H0XD73_OTOGA</name>
<evidence type="ECO:0000256" key="13">
    <source>
        <dbReference type="ARBA" id="ARBA00023157"/>
    </source>
</evidence>
<keyword evidence="13" id="KW-1015">Disulfide bond</keyword>
<protein>
    <recommendedName>
        <fullName evidence="4">Epithelial cell adhesion molecule</fullName>
    </recommendedName>
    <alternativeName>
        <fullName evidence="16">Tumor-associated calcium signal transducer 1</fullName>
    </alternativeName>
</protein>
<keyword evidence="7 19" id="KW-0812">Transmembrane</keyword>
<keyword evidence="10" id="KW-0965">Cell junction</keyword>
<reference evidence="22" key="3">
    <citation type="submission" date="2025-09" db="UniProtKB">
        <authorList>
            <consortium name="Ensembl"/>
        </authorList>
    </citation>
    <scope>IDENTIFICATION</scope>
</reference>
<dbReference type="EMBL" id="AAQR03051553">
    <property type="status" value="NOT_ANNOTATED_CDS"/>
    <property type="molecule type" value="Genomic_DNA"/>
</dbReference>
<evidence type="ECO:0000256" key="20">
    <source>
        <dbReference type="SAM" id="SignalP"/>
    </source>
</evidence>
<evidence type="ECO:0000256" key="8">
    <source>
        <dbReference type="ARBA" id="ARBA00022729"/>
    </source>
</evidence>
<evidence type="ECO:0000256" key="10">
    <source>
        <dbReference type="ARBA" id="ARBA00022949"/>
    </source>
</evidence>
<dbReference type="FunFam" id="4.10.800.10:FF:000015">
    <property type="entry name" value="Epithelial cell adhesion molecule"/>
    <property type="match status" value="1"/>
</dbReference>
<dbReference type="EMBL" id="AAQR03051555">
    <property type="status" value="NOT_ANNOTATED_CDS"/>
    <property type="molecule type" value="Genomic_DNA"/>
</dbReference>
<evidence type="ECO:0000259" key="21">
    <source>
        <dbReference type="PROSITE" id="PS51162"/>
    </source>
</evidence>
<dbReference type="InterPro" id="IPR041630">
    <property type="entry name" value="EpCAM_N"/>
</dbReference>
<keyword evidence="11 19" id="KW-1133">Transmembrane helix</keyword>
<comment type="function">
    <text evidence="15">May act as a physical homophilic interaction molecule between intestinal epithelial cells (IECs) and intraepithelial lymphocytes (IELs) at the mucosal epithelium for providing immunological barrier as a first line of defense against mucosal infection. Plays a role in embryonic stem cells proliferation and differentiation. Up-regulates the expression of FABP5, MYC and cyclins A and E.</text>
</comment>
<evidence type="ECO:0000313" key="22">
    <source>
        <dbReference type="Ensembl" id="ENSOGAP00000013803.2"/>
    </source>
</evidence>
<dbReference type="InterPro" id="IPR000716">
    <property type="entry name" value="Thyroglobulin_1"/>
</dbReference>
<dbReference type="Ensembl" id="ENSOGAT00000015419.2">
    <property type="protein sequence ID" value="ENSOGAP00000013803.2"/>
    <property type="gene ID" value="ENSOGAG00000015415.2"/>
</dbReference>
<accession>H0XD73</accession>
<reference evidence="23" key="1">
    <citation type="submission" date="2011-03" db="EMBL/GenBank/DDBJ databases">
        <title>Version 3 of the genome sequence of Otolemur garnettii (Bushbaby).</title>
        <authorList>
            <consortium name="The Broad Institute Genome Sequencing Platform"/>
            <person name="Di Palma F."/>
            <person name="Johnson J."/>
            <person name="Lander E.S."/>
            <person name="Lindblad-Toh K."/>
            <person name="Jaffe D.B."/>
            <person name="Gnerre S."/>
            <person name="MacCallum I."/>
            <person name="Przybylski D."/>
            <person name="Ribeiro F.J."/>
            <person name="Burton J.N."/>
            <person name="Walker B.J."/>
            <person name="Sharpe T."/>
            <person name="Hall G."/>
        </authorList>
    </citation>
    <scope>NUCLEOTIDE SEQUENCE [LARGE SCALE GENOMIC DNA]</scope>
</reference>
<keyword evidence="23" id="KW-1185">Reference proteome</keyword>
<keyword evidence="14" id="KW-0325">Glycoprotein</keyword>
<keyword evidence="5" id="KW-0796">Tight junction</keyword>
<evidence type="ECO:0000256" key="3">
    <source>
        <dbReference type="ARBA" id="ARBA00007669"/>
    </source>
</evidence>
<dbReference type="GO" id="GO:0005923">
    <property type="term" value="C:bicellular tight junction"/>
    <property type="evidence" value="ECO:0007669"/>
    <property type="project" value="UniProtKB-SubCell"/>
</dbReference>
<evidence type="ECO:0000256" key="5">
    <source>
        <dbReference type="ARBA" id="ARBA00022427"/>
    </source>
</evidence>
<dbReference type="PANTHER" id="PTHR14168:SF2">
    <property type="entry name" value="EPITHELIAL CELL ADHESION MOLECULE"/>
    <property type="match status" value="1"/>
</dbReference>
<feature type="transmembrane region" description="Helical" evidence="19">
    <location>
        <begin position="267"/>
        <end position="290"/>
    </location>
</feature>
<evidence type="ECO:0000313" key="23">
    <source>
        <dbReference type="Proteomes" id="UP000005225"/>
    </source>
</evidence>
<evidence type="ECO:0000256" key="18">
    <source>
        <dbReference type="PROSITE-ProRule" id="PRU00500"/>
    </source>
</evidence>
<evidence type="ECO:0000256" key="6">
    <source>
        <dbReference type="ARBA" id="ARBA00022475"/>
    </source>
</evidence>
<feature type="transmembrane region" description="Helical" evidence="19">
    <location>
        <begin position="180"/>
        <end position="201"/>
    </location>
</feature>
<evidence type="ECO:0000256" key="7">
    <source>
        <dbReference type="ARBA" id="ARBA00022692"/>
    </source>
</evidence>